<evidence type="ECO:0000256" key="1">
    <source>
        <dbReference type="ARBA" id="ARBA00011073"/>
    </source>
</evidence>
<comment type="caution">
    <text evidence="7">Lacks conserved residue(s) required for the propagation of feature annotation.</text>
</comment>
<evidence type="ECO:0000256" key="6">
    <source>
        <dbReference type="ARBA" id="ARBA00023145"/>
    </source>
</evidence>
<dbReference type="PANTHER" id="PTHR43399">
    <property type="entry name" value="SUBTILISIN-RELATED"/>
    <property type="match status" value="1"/>
</dbReference>
<dbReference type="InterPro" id="IPR023828">
    <property type="entry name" value="Peptidase_S8_Ser-AS"/>
</dbReference>
<evidence type="ECO:0000259" key="8">
    <source>
        <dbReference type="Pfam" id="PF00082"/>
    </source>
</evidence>
<dbReference type="GO" id="GO:0006508">
    <property type="term" value="P:proteolysis"/>
    <property type="evidence" value="ECO:0007669"/>
    <property type="project" value="UniProtKB-KW"/>
</dbReference>
<dbReference type="Pfam" id="PF00082">
    <property type="entry name" value="Peptidase_S8"/>
    <property type="match status" value="1"/>
</dbReference>
<reference evidence="9 10" key="1">
    <citation type="submission" date="2022-12" db="EMBL/GenBank/DDBJ databases">
        <title>Genomic features and morphological characterization of a novel Knufia sp. strain isolated from spacecraft assembly facility.</title>
        <authorList>
            <person name="Teixeira M."/>
            <person name="Chander A.M."/>
            <person name="Stajich J.E."/>
            <person name="Venkateswaran K."/>
        </authorList>
    </citation>
    <scope>NUCLEOTIDE SEQUENCE [LARGE SCALE GENOMIC DNA]</scope>
    <source>
        <strain evidence="9 10">FJI-L2-BK-P2</strain>
    </source>
</reference>
<keyword evidence="5" id="KW-0720">Serine protease</keyword>
<proteinExistence type="inferred from homology"/>
<evidence type="ECO:0000256" key="3">
    <source>
        <dbReference type="ARBA" id="ARBA00022729"/>
    </source>
</evidence>
<evidence type="ECO:0000313" key="9">
    <source>
        <dbReference type="EMBL" id="KAK5947796.1"/>
    </source>
</evidence>
<keyword evidence="4" id="KW-0378">Hydrolase</keyword>
<dbReference type="Gene3D" id="3.40.50.200">
    <property type="entry name" value="Peptidase S8/S53 domain"/>
    <property type="match status" value="1"/>
</dbReference>
<evidence type="ECO:0000256" key="5">
    <source>
        <dbReference type="ARBA" id="ARBA00022825"/>
    </source>
</evidence>
<dbReference type="GO" id="GO:0004252">
    <property type="term" value="F:serine-type endopeptidase activity"/>
    <property type="evidence" value="ECO:0007669"/>
    <property type="project" value="InterPro"/>
</dbReference>
<dbReference type="PROSITE" id="PS00138">
    <property type="entry name" value="SUBTILASE_SER"/>
    <property type="match status" value="1"/>
</dbReference>
<evidence type="ECO:0000256" key="7">
    <source>
        <dbReference type="PROSITE-ProRule" id="PRU01240"/>
    </source>
</evidence>
<name>A0AAN8I314_9EURO</name>
<organism evidence="9 10">
    <name type="scientific">Knufia fluminis</name>
    <dbReference type="NCBI Taxonomy" id="191047"/>
    <lineage>
        <taxon>Eukaryota</taxon>
        <taxon>Fungi</taxon>
        <taxon>Dikarya</taxon>
        <taxon>Ascomycota</taxon>
        <taxon>Pezizomycotina</taxon>
        <taxon>Eurotiomycetes</taxon>
        <taxon>Chaetothyriomycetidae</taxon>
        <taxon>Chaetothyriales</taxon>
        <taxon>Trichomeriaceae</taxon>
        <taxon>Knufia</taxon>
    </lineage>
</organism>
<evidence type="ECO:0000256" key="4">
    <source>
        <dbReference type="ARBA" id="ARBA00022801"/>
    </source>
</evidence>
<comment type="caution">
    <text evidence="9">The sequence shown here is derived from an EMBL/GenBank/DDBJ whole genome shotgun (WGS) entry which is preliminary data.</text>
</comment>
<dbReference type="InterPro" id="IPR051048">
    <property type="entry name" value="Peptidase_S8/S53_subtilisin"/>
</dbReference>
<evidence type="ECO:0000313" key="10">
    <source>
        <dbReference type="Proteomes" id="UP001316803"/>
    </source>
</evidence>
<feature type="domain" description="Peptidase S8/S53" evidence="8">
    <location>
        <begin position="4"/>
        <end position="209"/>
    </location>
</feature>
<dbReference type="SUPFAM" id="SSF52743">
    <property type="entry name" value="Subtilisin-like"/>
    <property type="match status" value="1"/>
</dbReference>
<evidence type="ECO:0000256" key="2">
    <source>
        <dbReference type="ARBA" id="ARBA00022670"/>
    </source>
</evidence>
<dbReference type="InterPro" id="IPR000209">
    <property type="entry name" value="Peptidase_S8/S53_dom"/>
</dbReference>
<gene>
    <name evidence="9" type="ORF">OHC33_011166</name>
</gene>
<keyword evidence="10" id="KW-1185">Reference proteome</keyword>
<accession>A0AAN8I314</accession>
<dbReference type="PROSITE" id="PS51892">
    <property type="entry name" value="SUBTILASE"/>
    <property type="match status" value="1"/>
</dbReference>
<dbReference type="PANTHER" id="PTHR43399:SF4">
    <property type="entry name" value="CELL WALL-ASSOCIATED PROTEASE"/>
    <property type="match status" value="1"/>
</dbReference>
<comment type="similarity">
    <text evidence="1 7">Belongs to the peptidase S8 family.</text>
</comment>
<dbReference type="AlphaFoldDB" id="A0AAN8I314"/>
<dbReference type="Proteomes" id="UP001316803">
    <property type="component" value="Unassembled WGS sequence"/>
</dbReference>
<keyword evidence="6" id="KW-0865">Zymogen</keyword>
<keyword evidence="2" id="KW-0645">Protease</keyword>
<sequence length="245" mass="25916">MVGPGPYEDAALAIDKYLWQKRDMVVLFAAGNEGIDVKPPFGRVDPRSIGREASAKNCIAVGASENVRTGLTFGGGRPLQYGRWAGDFAYPPLDTDHLANNQDGLAAFSSRGPTRNQRYKPDVVAPGTCILSARSSRIIQGRYNEFWGVSYDDEWSYQGGTSMACPLVAGCCAVIRGCLIDNGAPPPSAALIKALLINGAVEIRGQYPPSEIGPAPNNDAGFGRVDIPGSLASIVPGPNWSGGYV</sequence>
<dbReference type="EMBL" id="JAKLMC020000066">
    <property type="protein sequence ID" value="KAK5947796.1"/>
    <property type="molecule type" value="Genomic_DNA"/>
</dbReference>
<protein>
    <recommendedName>
        <fullName evidence="8">Peptidase S8/S53 domain-containing protein</fullName>
    </recommendedName>
</protein>
<dbReference type="InterPro" id="IPR036852">
    <property type="entry name" value="Peptidase_S8/S53_dom_sf"/>
</dbReference>
<keyword evidence="3" id="KW-0732">Signal</keyword>